<evidence type="ECO:0000313" key="8">
    <source>
        <dbReference type="Proteomes" id="UP001491088"/>
    </source>
</evidence>
<feature type="transmembrane region" description="Helical" evidence="6">
    <location>
        <begin position="389"/>
        <end position="411"/>
    </location>
</feature>
<keyword evidence="4 6" id="KW-1133">Transmembrane helix</keyword>
<evidence type="ECO:0000256" key="1">
    <source>
        <dbReference type="ARBA" id="ARBA00004651"/>
    </source>
</evidence>
<proteinExistence type="predicted"/>
<feature type="transmembrane region" description="Helical" evidence="6">
    <location>
        <begin position="122"/>
        <end position="142"/>
    </location>
</feature>
<dbReference type="InterPro" id="IPR050833">
    <property type="entry name" value="Poly_Biosynth_Transport"/>
</dbReference>
<evidence type="ECO:0000256" key="5">
    <source>
        <dbReference type="ARBA" id="ARBA00023136"/>
    </source>
</evidence>
<evidence type="ECO:0000256" key="4">
    <source>
        <dbReference type="ARBA" id="ARBA00022989"/>
    </source>
</evidence>
<feature type="transmembrane region" description="Helical" evidence="6">
    <location>
        <begin position="333"/>
        <end position="352"/>
    </location>
</feature>
<name>A0ABZ2TXX2_9FLAO</name>
<sequence>MTLNLIKTYILNFLKRSGSYVFLATIFAKILSLAASWVALQFIDNQDLGILLFSYNVIVFILPISGLGLHQSLLRFSALNNNAEDKNHIFLYVLKYGLISCLVLISIIISTSFFISFQFEKAQFFIIILSFLLIPAFLFEIIKTQLRINHDNKNYAYSEFLYSLIFLILITVLTFYYQENGYVISLLLAPVLVSLFFIKKIKIKATKIKIVSELNFQFWRYGFFASLSNVVTQLLFAIDILLIGYLINDAEMVTNYRYVSIIPFSLLFLPRVFINTDFVAFTEKILDKNYIKTYIKSYIQMFTILSFLLIMFSYFFGSFLLSLLDESFIKYQTTFFILMLGISGIFILRGLFGNLLSSIGKAHINYYIASIALIINIISNYYLIPKYGIKGAAITSAILMWLTGLFSFICFKKLYKRVLLKAK</sequence>
<feature type="transmembrane region" description="Helical" evidence="6">
    <location>
        <begin position="364"/>
        <end position="383"/>
    </location>
</feature>
<dbReference type="Proteomes" id="UP001491088">
    <property type="component" value="Chromosome"/>
</dbReference>
<feature type="transmembrane region" description="Helical" evidence="6">
    <location>
        <begin position="89"/>
        <end position="116"/>
    </location>
</feature>
<feature type="transmembrane region" description="Helical" evidence="6">
    <location>
        <begin position="154"/>
        <end position="176"/>
    </location>
</feature>
<feature type="transmembrane region" description="Helical" evidence="6">
    <location>
        <begin position="49"/>
        <end position="69"/>
    </location>
</feature>
<dbReference type="InterPro" id="IPR002797">
    <property type="entry name" value="Polysacc_synth"/>
</dbReference>
<evidence type="ECO:0000256" key="2">
    <source>
        <dbReference type="ARBA" id="ARBA00022475"/>
    </source>
</evidence>
<evidence type="ECO:0000256" key="3">
    <source>
        <dbReference type="ARBA" id="ARBA00022692"/>
    </source>
</evidence>
<organism evidence="7 8">
    <name type="scientific">Polaribacter marinaquae</name>
    <dbReference type="NCBI Taxonomy" id="1642819"/>
    <lineage>
        <taxon>Bacteria</taxon>
        <taxon>Pseudomonadati</taxon>
        <taxon>Bacteroidota</taxon>
        <taxon>Flavobacteriia</taxon>
        <taxon>Flavobacteriales</taxon>
        <taxon>Flavobacteriaceae</taxon>
    </lineage>
</organism>
<evidence type="ECO:0000256" key="6">
    <source>
        <dbReference type="SAM" id="Phobius"/>
    </source>
</evidence>
<dbReference type="PANTHER" id="PTHR30250:SF11">
    <property type="entry name" value="O-ANTIGEN TRANSPORTER-RELATED"/>
    <property type="match status" value="1"/>
</dbReference>
<comment type="subcellular location">
    <subcellularLocation>
        <location evidence="1">Cell membrane</location>
        <topology evidence="1">Multi-pass membrane protein</topology>
    </subcellularLocation>
</comment>
<dbReference type="Pfam" id="PF01943">
    <property type="entry name" value="Polysacc_synt"/>
    <property type="match status" value="1"/>
</dbReference>
<keyword evidence="3 6" id="KW-0812">Transmembrane</keyword>
<dbReference type="EMBL" id="CP150496">
    <property type="protein sequence ID" value="WYW57077.1"/>
    <property type="molecule type" value="Genomic_DNA"/>
</dbReference>
<feature type="transmembrane region" description="Helical" evidence="6">
    <location>
        <begin position="302"/>
        <end position="321"/>
    </location>
</feature>
<feature type="transmembrane region" description="Helical" evidence="6">
    <location>
        <begin position="20"/>
        <end position="43"/>
    </location>
</feature>
<feature type="transmembrane region" description="Helical" evidence="6">
    <location>
        <begin position="218"/>
        <end position="247"/>
    </location>
</feature>
<feature type="transmembrane region" description="Helical" evidence="6">
    <location>
        <begin position="182"/>
        <end position="198"/>
    </location>
</feature>
<accession>A0ABZ2TXX2</accession>
<protein>
    <submittedName>
        <fullName evidence="7">Polysaccharide biosynthesis C-terminal domain-containing protein</fullName>
    </submittedName>
</protein>
<dbReference type="RefSeq" id="WP_340935263.1">
    <property type="nucleotide sequence ID" value="NZ_CP150496.1"/>
</dbReference>
<evidence type="ECO:0000313" key="7">
    <source>
        <dbReference type="EMBL" id="WYW57077.1"/>
    </source>
</evidence>
<feature type="transmembrane region" description="Helical" evidence="6">
    <location>
        <begin position="259"/>
        <end position="281"/>
    </location>
</feature>
<keyword evidence="2" id="KW-1003">Cell membrane</keyword>
<dbReference type="PANTHER" id="PTHR30250">
    <property type="entry name" value="PST FAMILY PREDICTED COLANIC ACID TRANSPORTER"/>
    <property type="match status" value="1"/>
</dbReference>
<gene>
    <name evidence="7" type="ORF">WG950_13190</name>
</gene>
<keyword evidence="8" id="KW-1185">Reference proteome</keyword>
<reference evidence="7 8" key="1">
    <citation type="submission" date="2024-03" db="EMBL/GenBank/DDBJ databases">
        <authorList>
            <person name="Cao K."/>
        </authorList>
    </citation>
    <scope>NUCLEOTIDE SEQUENCE [LARGE SCALE GENOMIC DNA]</scope>
    <source>
        <strain evidence="7 8">MCCC 1K00696</strain>
    </source>
</reference>
<keyword evidence="5 6" id="KW-0472">Membrane</keyword>